<protein>
    <submittedName>
        <fullName evidence="2">PepSY domain-containing protein</fullName>
    </submittedName>
</protein>
<name>A0ABU4RN84_9HYPH</name>
<dbReference type="RefSeq" id="WP_319843679.1">
    <property type="nucleotide sequence ID" value="NZ_JAXAFJ010000002.1"/>
</dbReference>
<keyword evidence="1" id="KW-0732">Signal</keyword>
<comment type="caution">
    <text evidence="2">The sequence shown here is derived from an EMBL/GenBank/DDBJ whole genome shotgun (WGS) entry which is preliminary data.</text>
</comment>
<feature type="signal peptide" evidence="1">
    <location>
        <begin position="1"/>
        <end position="23"/>
    </location>
</feature>
<accession>A0ABU4RN84</accession>
<keyword evidence="3" id="KW-1185">Reference proteome</keyword>
<evidence type="ECO:0000256" key="1">
    <source>
        <dbReference type="SAM" id="SignalP"/>
    </source>
</evidence>
<proteinExistence type="predicted"/>
<sequence length="120" mass="13369">MRKIIAGALLATTLGLGFAAAPAAVQPASAQGIAIGPNGVRIYPGDRDYDRYDRRSRRDVDRRDAEYIARRNGVDRVRSVTRRGGDWIVVGEARRGRGDLRVRIDGRSGRVQNVDRIIRR</sequence>
<gene>
    <name evidence="2" type="ORF">SCD90_05795</name>
</gene>
<evidence type="ECO:0000313" key="2">
    <source>
        <dbReference type="EMBL" id="MDX6805569.1"/>
    </source>
</evidence>
<reference evidence="2 3" key="1">
    <citation type="submission" date="2023-11" db="EMBL/GenBank/DDBJ databases">
        <authorList>
            <person name="Bao R."/>
        </authorList>
    </citation>
    <scope>NUCLEOTIDE SEQUENCE [LARGE SCALE GENOMIC DNA]</scope>
    <source>
        <strain evidence="2 3">PJ23</strain>
    </source>
</reference>
<evidence type="ECO:0000313" key="3">
    <source>
        <dbReference type="Proteomes" id="UP001274321"/>
    </source>
</evidence>
<dbReference type="Proteomes" id="UP001274321">
    <property type="component" value="Unassembled WGS sequence"/>
</dbReference>
<organism evidence="2 3">
    <name type="scientific">Terrihabitans rhizophilus</name>
    <dbReference type="NCBI Taxonomy" id="3092662"/>
    <lineage>
        <taxon>Bacteria</taxon>
        <taxon>Pseudomonadati</taxon>
        <taxon>Pseudomonadota</taxon>
        <taxon>Alphaproteobacteria</taxon>
        <taxon>Hyphomicrobiales</taxon>
        <taxon>Terrihabitans</taxon>
    </lineage>
</organism>
<dbReference type="EMBL" id="JAXAFJ010000002">
    <property type="protein sequence ID" value="MDX6805569.1"/>
    <property type="molecule type" value="Genomic_DNA"/>
</dbReference>
<feature type="chain" id="PRO_5046079581" evidence="1">
    <location>
        <begin position="24"/>
        <end position="120"/>
    </location>
</feature>